<sequence>MIKPKVKTRKCKCCGGEFKSADSFRKWCSAECGVKLAKIAQEKARQKAIEKRNREERAKIKATRERLKSRSEWLKDAQAVFNEYIRLRDKDEPCISCQRFHQGQYHAGHYRTVKAMPELRFNEDNVHKQCSACNNHLSGNITEYRINLVRKIGAERVEALESYHPPVKWSVEDCKEIIKTYRAKIKELK</sequence>
<dbReference type="Pfam" id="PF05766">
    <property type="entry name" value="NinG"/>
    <property type="match status" value="1"/>
</dbReference>
<keyword evidence="1" id="KW-0175">Coiled coil</keyword>
<accession>A0A806JBS3</accession>
<reference evidence="2 3" key="1">
    <citation type="journal article" date="2013" name="PLoS ONE">
        <title>Complete Genome Analysis of a Haemophilus parasuis Serovar 12 Strain from China.</title>
        <authorList>
            <person name="Li Y."/>
            <person name="Kwok A.H."/>
            <person name="Jiang J."/>
            <person name="Zou Y."/>
            <person name="Zheng F."/>
            <person name="Chen P."/>
            <person name="Hou C."/>
            <person name="Leung F.C."/>
            <person name="Jiang P."/>
        </authorList>
    </citation>
    <scope>NUCLEOTIDE SEQUENCE [LARGE SCALE GENOMIC DNA]</scope>
    <source>
        <strain evidence="2 3">ZJ0906</strain>
    </source>
</reference>
<dbReference type="InterPro" id="IPR008713">
    <property type="entry name" value="Phage_lambda_NinG"/>
</dbReference>
<organism evidence="2 3">
    <name type="scientific">Glaesserella parasuis ZJ0906</name>
    <dbReference type="NCBI Taxonomy" id="1322346"/>
    <lineage>
        <taxon>Bacteria</taxon>
        <taxon>Pseudomonadati</taxon>
        <taxon>Pseudomonadota</taxon>
        <taxon>Gammaproteobacteria</taxon>
        <taxon>Pasteurellales</taxon>
        <taxon>Pasteurellaceae</taxon>
        <taxon>Glaesserella</taxon>
    </lineage>
</organism>
<dbReference type="KEGG" id="hpaz:K756_01190"/>
<evidence type="ECO:0000256" key="1">
    <source>
        <dbReference type="SAM" id="Coils"/>
    </source>
</evidence>
<dbReference type="Proteomes" id="UP000014672">
    <property type="component" value="Chromosome"/>
</dbReference>
<evidence type="ECO:0000313" key="2">
    <source>
        <dbReference type="EMBL" id="AGO15512.1"/>
    </source>
</evidence>
<proteinExistence type="predicted"/>
<feature type="coiled-coil region" evidence="1">
    <location>
        <begin position="39"/>
        <end position="66"/>
    </location>
</feature>
<dbReference type="EMBL" id="CP005384">
    <property type="protein sequence ID" value="AGO15512.1"/>
    <property type="molecule type" value="Genomic_DNA"/>
</dbReference>
<name>A0A806JBS3_GLAPU</name>
<protein>
    <submittedName>
        <fullName evidence="2">NinG recombination protein/bacteriophage lambda NinG family protein</fullName>
    </submittedName>
</protein>
<dbReference type="AlphaFoldDB" id="A0A806JBS3"/>
<evidence type="ECO:0000313" key="3">
    <source>
        <dbReference type="Proteomes" id="UP000014672"/>
    </source>
</evidence>
<gene>
    <name evidence="2" type="ORF">K756_01190</name>
</gene>